<dbReference type="Pfam" id="PF00535">
    <property type="entry name" value="Glycos_transf_2"/>
    <property type="match status" value="1"/>
</dbReference>
<dbReference type="SUPFAM" id="SSF53448">
    <property type="entry name" value="Nucleotide-diphospho-sugar transferases"/>
    <property type="match status" value="1"/>
</dbReference>
<evidence type="ECO:0000259" key="2">
    <source>
        <dbReference type="Pfam" id="PF00535"/>
    </source>
</evidence>
<evidence type="ECO:0000313" key="5">
    <source>
        <dbReference type="Proteomes" id="UP000292686"/>
    </source>
</evidence>
<evidence type="ECO:0000313" key="4">
    <source>
        <dbReference type="EMBL" id="RXZ85916.1"/>
    </source>
</evidence>
<dbReference type="OrthoDB" id="3171021at2"/>
<evidence type="ECO:0000256" key="1">
    <source>
        <dbReference type="SAM" id="MobiDB-lite"/>
    </source>
</evidence>
<name>A0A4V1R249_9MICO</name>
<gene>
    <name evidence="3" type="ORF">BJ972_003050</name>
    <name evidence="4" type="ORF">ESP50_11905</name>
</gene>
<dbReference type="EMBL" id="JACCBI010000001">
    <property type="protein sequence ID" value="NYD68531.1"/>
    <property type="molecule type" value="Genomic_DNA"/>
</dbReference>
<dbReference type="CDD" id="cd00761">
    <property type="entry name" value="Glyco_tranf_GTA_type"/>
    <property type="match status" value="1"/>
</dbReference>
<dbReference type="Proteomes" id="UP000581087">
    <property type="component" value="Unassembled WGS sequence"/>
</dbReference>
<sequence length="350" mass="38247">MSAKTIRVDVGGEHETPTDDGRAPAVSVIIPVFNALGHLESCIAGLQSLLPVDGGFEVIIVDDGSRDGSGEVLSTLNTTLDLTVLLLSANVGAAEARNVAIRHARGEYLWMVDADDRWPAHALRSLHDAARAHDADVVIAQAQRLIVASGERVPVSAPRPGAEFDRQGALAAVLRGEIRGHLWNKLFRRSVVGQSPFPRLRSKSDYFAVIDIAARSDRSVTITDSVYEYVYQAGSISNSSIATPLDLFACYDRAMAAIDDFGREEFPPVDVVRFGYFSIAQIALAETWRFGDRAVGADEVRARVRRLITVRGIATLVAHRRLREAALAAAMRFAPGILRRVFLAQRSHRW</sequence>
<organism evidence="4 5">
    <name type="scientific">Agromyces atrinae</name>
    <dbReference type="NCBI Taxonomy" id="592376"/>
    <lineage>
        <taxon>Bacteria</taxon>
        <taxon>Bacillati</taxon>
        <taxon>Actinomycetota</taxon>
        <taxon>Actinomycetes</taxon>
        <taxon>Micrococcales</taxon>
        <taxon>Microbacteriaceae</taxon>
        <taxon>Agromyces</taxon>
    </lineage>
</organism>
<feature type="domain" description="Glycosyltransferase 2-like" evidence="2">
    <location>
        <begin position="27"/>
        <end position="160"/>
    </location>
</feature>
<evidence type="ECO:0000313" key="3">
    <source>
        <dbReference type="EMBL" id="NYD68531.1"/>
    </source>
</evidence>
<keyword evidence="4" id="KW-0808">Transferase</keyword>
<reference evidence="4 5" key="1">
    <citation type="submission" date="2019-01" db="EMBL/GenBank/DDBJ databases">
        <title>Agromyces.</title>
        <authorList>
            <person name="Li J."/>
        </authorList>
    </citation>
    <scope>NUCLEOTIDE SEQUENCE [LARGE SCALE GENOMIC DNA]</scope>
    <source>
        <strain evidence="4 5">DSM 23870</strain>
    </source>
</reference>
<dbReference type="RefSeq" id="WP_129175436.1">
    <property type="nucleotide sequence ID" value="NZ_JACCBI010000001.1"/>
</dbReference>
<reference evidence="3 6" key="2">
    <citation type="submission" date="2020-07" db="EMBL/GenBank/DDBJ databases">
        <title>Sequencing the genomes of 1000 actinobacteria strains.</title>
        <authorList>
            <person name="Klenk H.-P."/>
        </authorList>
    </citation>
    <scope>NUCLEOTIDE SEQUENCE [LARGE SCALE GENOMIC DNA]</scope>
    <source>
        <strain evidence="3 6">DSM 23870</strain>
    </source>
</reference>
<evidence type="ECO:0000313" key="6">
    <source>
        <dbReference type="Proteomes" id="UP000581087"/>
    </source>
</evidence>
<accession>A0A4V1R249</accession>
<protein>
    <submittedName>
        <fullName evidence="4">Glycosyltransferase family 2 protein</fullName>
    </submittedName>
    <submittedName>
        <fullName evidence="3">Glycosyltransferase involved in cell wall biosynthesis</fullName>
    </submittedName>
</protein>
<dbReference type="Gene3D" id="3.90.550.10">
    <property type="entry name" value="Spore Coat Polysaccharide Biosynthesis Protein SpsA, Chain A"/>
    <property type="match status" value="1"/>
</dbReference>
<proteinExistence type="predicted"/>
<dbReference type="InterPro" id="IPR001173">
    <property type="entry name" value="Glyco_trans_2-like"/>
</dbReference>
<keyword evidence="5" id="KW-1185">Reference proteome</keyword>
<dbReference type="EMBL" id="SDPM01000006">
    <property type="protein sequence ID" value="RXZ85916.1"/>
    <property type="molecule type" value="Genomic_DNA"/>
</dbReference>
<dbReference type="PANTHER" id="PTHR22916:SF3">
    <property type="entry name" value="UDP-GLCNAC:BETAGAL BETA-1,3-N-ACETYLGLUCOSAMINYLTRANSFERASE-LIKE PROTEIN 1"/>
    <property type="match status" value="1"/>
</dbReference>
<dbReference type="PANTHER" id="PTHR22916">
    <property type="entry name" value="GLYCOSYLTRANSFERASE"/>
    <property type="match status" value="1"/>
</dbReference>
<dbReference type="Proteomes" id="UP000292686">
    <property type="component" value="Unassembled WGS sequence"/>
</dbReference>
<feature type="region of interest" description="Disordered" evidence="1">
    <location>
        <begin position="1"/>
        <end position="20"/>
    </location>
</feature>
<dbReference type="AlphaFoldDB" id="A0A4V1R249"/>
<comment type="caution">
    <text evidence="4">The sequence shown here is derived from an EMBL/GenBank/DDBJ whole genome shotgun (WGS) entry which is preliminary data.</text>
</comment>
<dbReference type="InterPro" id="IPR029044">
    <property type="entry name" value="Nucleotide-diphossugar_trans"/>
</dbReference>
<dbReference type="GO" id="GO:0016758">
    <property type="term" value="F:hexosyltransferase activity"/>
    <property type="evidence" value="ECO:0007669"/>
    <property type="project" value="UniProtKB-ARBA"/>
</dbReference>